<evidence type="ECO:0000256" key="3">
    <source>
        <dbReference type="ARBA" id="ARBA00022692"/>
    </source>
</evidence>
<evidence type="ECO:0000256" key="5">
    <source>
        <dbReference type="ARBA" id="ARBA00023136"/>
    </source>
</evidence>
<dbReference type="Proteomes" id="UP000712713">
    <property type="component" value="Unassembled WGS sequence"/>
</dbReference>
<comment type="similarity">
    <text evidence="7 10">Belongs to the fluoride channel Fluc/FEX (TC 1.A.43) family.</text>
</comment>
<evidence type="ECO:0000313" key="11">
    <source>
        <dbReference type="EMBL" id="HJE50636.1"/>
    </source>
</evidence>
<dbReference type="AlphaFoldDB" id="A0A921EMY6"/>
<reference evidence="11" key="2">
    <citation type="submission" date="2021-09" db="EMBL/GenBank/DDBJ databases">
        <authorList>
            <person name="Gilroy R."/>
        </authorList>
    </citation>
    <scope>NUCLEOTIDE SEQUENCE</scope>
    <source>
        <strain evidence="11">ChiGjej3B3-7470</strain>
    </source>
</reference>
<evidence type="ECO:0000256" key="8">
    <source>
        <dbReference type="ARBA" id="ARBA00035585"/>
    </source>
</evidence>
<evidence type="ECO:0000256" key="6">
    <source>
        <dbReference type="ARBA" id="ARBA00023303"/>
    </source>
</evidence>
<keyword evidence="4 10" id="KW-1133">Transmembrane helix</keyword>
<dbReference type="EMBL" id="DYZF01000035">
    <property type="protein sequence ID" value="HJE50636.1"/>
    <property type="molecule type" value="Genomic_DNA"/>
</dbReference>
<evidence type="ECO:0000256" key="4">
    <source>
        <dbReference type="ARBA" id="ARBA00022989"/>
    </source>
</evidence>
<feature type="transmembrane region" description="Helical" evidence="10">
    <location>
        <begin position="97"/>
        <end position="117"/>
    </location>
</feature>
<comment type="subcellular location">
    <subcellularLocation>
        <location evidence="1">Cell membrane</location>
        <topology evidence="1">Multi-pass membrane protein</topology>
    </subcellularLocation>
</comment>
<evidence type="ECO:0000256" key="7">
    <source>
        <dbReference type="ARBA" id="ARBA00035120"/>
    </source>
</evidence>
<protein>
    <recommendedName>
        <fullName evidence="10">Fluoride-specific ion channel</fullName>
    </recommendedName>
</protein>
<evidence type="ECO:0000313" key="12">
    <source>
        <dbReference type="Proteomes" id="UP000712713"/>
    </source>
</evidence>
<keyword evidence="5 10" id="KW-0472">Membrane</keyword>
<dbReference type="GO" id="GO:0034220">
    <property type="term" value="P:monoatomic ion transmembrane transport"/>
    <property type="evidence" value="ECO:0007669"/>
    <property type="project" value="UniProtKB-KW"/>
</dbReference>
<gene>
    <name evidence="11" type="ORF">K8V15_01420</name>
</gene>
<feature type="transmembrane region" description="Helical" evidence="10">
    <location>
        <begin position="40"/>
        <end position="61"/>
    </location>
</feature>
<proteinExistence type="inferred from homology"/>
<comment type="caution">
    <text evidence="11">The sequence shown here is derived from an EMBL/GenBank/DDBJ whole genome shotgun (WGS) entry which is preliminary data.</text>
</comment>
<keyword evidence="2 10" id="KW-1003">Cell membrane</keyword>
<accession>A0A921EMY6</accession>
<evidence type="ECO:0000256" key="1">
    <source>
        <dbReference type="ARBA" id="ARBA00004651"/>
    </source>
</evidence>
<feature type="transmembrane region" description="Helical" evidence="10">
    <location>
        <begin position="12"/>
        <end position="28"/>
    </location>
</feature>
<comment type="function">
    <text evidence="9">Fluoride-specific ion channel. Important for reducing fluoride concentration in the cell, thus reducing its toxicity.</text>
</comment>
<sequence>MNQRAAAPDSLVARALVIFAGGMLGTAARVSLLDWYDDDLAGLAVVNLLGCLLLGAISGWFGQRVTLLRLFLAVGGVASFTSWSSLALQGIASPSMVALVAAETVAGICFAGLGHVIGRAVRRRRGR</sequence>
<dbReference type="Pfam" id="PF02537">
    <property type="entry name" value="CRCB"/>
    <property type="match status" value="1"/>
</dbReference>
<comment type="catalytic activity">
    <reaction evidence="8">
        <text>fluoride(in) = fluoride(out)</text>
        <dbReference type="Rhea" id="RHEA:76159"/>
        <dbReference type="ChEBI" id="CHEBI:17051"/>
    </reaction>
    <physiologicalReaction direction="left-to-right" evidence="8">
        <dbReference type="Rhea" id="RHEA:76160"/>
    </physiologicalReaction>
</comment>
<reference evidence="11" key="1">
    <citation type="journal article" date="2021" name="PeerJ">
        <title>Extensive microbial diversity within the chicken gut microbiome revealed by metagenomics and culture.</title>
        <authorList>
            <person name="Gilroy R."/>
            <person name="Ravi A."/>
            <person name="Getino M."/>
            <person name="Pursley I."/>
            <person name="Horton D.L."/>
            <person name="Alikhan N.F."/>
            <person name="Baker D."/>
            <person name="Gharbi K."/>
            <person name="Hall N."/>
            <person name="Watson M."/>
            <person name="Adriaenssens E.M."/>
            <person name="Foster-Nyarko E."/>
            <person name="Jarju S."/>
            <person name="Secka A."/>
            <person name="Antonio M."/>
            <person name="Oren A."/>
            <person name="Chaudhuri R.R."/>
            <person name="La Ragione R."/>
            <person name="Hildebrand F."/>
            <person name="Pallen M.J."/>
        </authorList>
    </citation>
    <scope>NUCLEOTIDE SEQUENCE</scope>
    <source>
        <strain evidence="11">ChiGjej3B3-7470</strain>
    </source>
</reference>
<feature type="transmembrane region" description="Helical" evidence="10">
    <location>
        <begin position="68"/>
        <end position="91"/>
    </location>
</feature>
<evidence type="ECO:0000256" key="2">
    <source>
        <dbReference type="ARBA" id="ARBA00022475"/>
    </source>
</evidence>
<organism evidence="11 12">
    <name type="scientific">Tessaracoccus flavescens</name>
    <dbReference type="NCBI Taxonomy" id="399497"/>
    <lineage>
        <taxon>Bacteria</taxon>
        <taxon>Bacillati</taxon>
        <taxon>Actinomycetota</taxon>
        <taxon>Actinomycetes</taxon>
        <taxon>Propionibacteriales</taxon>
        <taxon>Propionibacteriaceae</taxon>
        <taxon>Tessaracoccus</taxon>
    </lineage>
</organism>
<keyword evidence="3 10" id="KW-0812">Transmembrane</keyword>
<evidence type="ECO:0000256" key="10">
    <source>
        <dbReference type="RuleBase" id="RU004340"/>
    </source>
</evidence>
<evidence type="ECO:0000256" key="9">
    <source>
        <dbReference type="ARBA" id="ARBA00049940"/>
    </source>
</evidence>
<keyword evidence="6" id="KW-0406">Ion transport</keyword>
<dbReference type="GO" id="GO:0005886">
    <property type="term" value="C:plasma membrane"/>
    <property type="evidence" value="ECO:0007669"/>
    <property type="project" value="UniProtKB-SubCell"/>
</dbReference>
<keyword evidence="6" id="KW-0813">Transport</keyword>
<keyword evidence="6" id="KW-0407">Ion channel</keyword>
<name>A0A921EMY6_9ACTN</name>
<dbReference type="InterPro" id="IPR003691">
    <property type="entry name" value="FluC"/>
</dbReference>